<name>A0A1B8AV34_FUSPO</name>
<sequence length="271" mass="31313">MSDDHFPPLEPNYRTNTARREHQEQDEEWHDKFHSQWLAWGHSQDNQEDWKFWATRLFTNTTTAKLCNHIVGKAGIPATRPITWANIAAVMANPRWDTDYVRRSDWAKRAQIEFPQANILAGHPNDNGPIIRDLTFSAEKRASNQRHESDVRDKQGALRLQAENTALKQEIQSLQKLIAEYEKEETENNSLLSRIRDASEAKSTEICRLTAMVGRLKNVLSKDGNGKAYEEFERMNNLLESSNRVARNLVEMITKEREEHAAQCDIDSEEA</sequence>
<keyword evidence="4" id="KW-1185">Reference proteome</keyword>
<evidence type="ECO:0000313" key="4">
    <source>
        <dbReference type="Proteomes" id="UP000091967"/>
    </source>
</evidence>
<evidence type="ECO:0000256" key="2">
    <source>
        <dbReference type="SAM" id="MobiDB-lite"/>
    </source>
</evidence>
<gene>
    <name evidence="3" type="ORF">FPOA_04865</name>
</gene>
<reference evidence="3 4" key="1">
    <citation type="submission" date="2016-06" db="EMBL/GenBank/DDBJ databases">
        <title>Living apart together: crosstalk between the core and supernumerary genomes in a fungal plant pathogen.</title>
        <authorList>
            <person name="Vanheule A."/>
            <person name="Audenaert K."/>
            <person name="Warris S."/>
            <person name="Van De Geest H."/>
            <person name="Schijlen E."/>
            <person name="Hofte M."/>
            <person name="De Saeger S."/>
            <person name="Haesaert G."/>
            <person name="Waalwijk C."/>
            <person name="Van Der Lee T."/>
        </authorList>
    </citation>
    <scope>NUCLEOTIDE SEQUENCE [LARGE SCALE GENOMIC DNA]</scope>
    <source>
        <strain evidence="3 4">2516</strain>
    </source>
</reference>
<dbReference type="OrthoDB" id="5102256at2759"/>
<feature type="coiled-coil region" evidence="1">
    <location>
        <begin position="157"/>
        <end position="201"/>
    </location>
</feature>
<organism evidence="3 4">
    <name type="scientific">Fusarium poae</name>
    <dbReference type="NCBI Taxonomy" id="36050"/>
    <lineage>
        <taxon>Eukaryota</taxon>
        <taxon>Fungi</taxon>
        <taxon>Dikarya</taxon>
        <taxon>Ascomycota</taxon>
        <taxon>Pezizomycotina</taxon>
        <taxon>Sordariomycetes</taxon>
        <taxon>Hypocreomycetidae</taxon>
        <taxon>Hypocreales</taxon>
        <taxon>Nectriaceae</taxon>
        <taxon>Fusarium</taxon>
    </lineage>
</organism>
<dbReference type="Proteomes" id="UP000091967">
    <property type="component" value="Unassembled WGS sequence"/>
</dbReference>
<comment type="caution">
    <text evidence="3">The sequence shown here is derived from an EMBL/GenBank/DDBJ whole genome shotgun (WGS) entry which is preliminary data.</text>
</comment>
<evidence type="ECO:0000256" key="1">
    <source>
        <dbReference type="SAM" id="Coils"/>
    </source>
</evidence>
<dbReference type="AlphaFoldDB" id="A0A1B8AV34"/>
<protein>
    <submittedName>
        <fullName evidence="3">Uncharacterized protein</fullName>
    </submittedName>
</protein>
<keyword evidence="1" id="KW-0175">Coiled coil</keyword>
<evidence type="ECO:0000313" key="3">
    <source>
        <dbReference type="EMBL" id="OBS24320.1"/>
    </source>
</evidence>
<proteinExistence type="predicted"/>
<feature type="region of interest" description="Disordered" evidence="2">
    <location>
        <begin position="1"/>
        <end position="28"/>
    </location>
</feature>
<dbReference type="EMBL" id="LYXU01000002">
    <property type="protein sequence ID" value="OBS24320.1"/>
    <property type="molecule type" value="Genomic_DNA"/>
</dbReference>
<feature type="compositionally biased region" description="Basic and acidic residues" evidence="2">
    <location>
        <begin position="18"/>
        <end position="28"/>
    </location>
</feature>
<accession>A0A1B8AV34</accession>